<gene>
    <name evidence="1" type="ORF">FRC98_07045</name>
</gene>
<dbReference type="RefSeq" id="WP_146980603.1">
    <property type="nucleotide sequence ID" value="NZ_VOSM01000003.1"/>
</dbReference>
<evidence type="ECO:0000313" key="1">
    <source>
        <dbReference type="EMBL" id="TXD37446.1"/>
    </source>
</evidence>
<protein>
    <submittedName>
        <fullName evidence="1">Uncharacterized protein</fullName>
    </submittedName>
</protein>
<sequence length="409" mass="45442">MLSPLMISQKDDELLGVANRADAMGVLAVWSRRARDLVPHLSAQTHEVRGFQMLVEAYRLWESFEAEHPRYAGRLEDFFLLVEQVFARTAGAQDGGWPLPGSRRVMRQHGGAVWVSVVDPDWHLLDAQKANGVWGLYRGSAQRAGLLSEDTRRLSEATLKAATRAPGLGLRAQNALFKMAARAMEGESVRYSPARTAPLAADVYRTFREVPLAAHLREALIERHALNRALARRLVGVAHLEHRTFLTQAAEALPEHREAILGVVRCENLLGIVESIFMWLCACNGQILAAAVAELPVDLAALEDARAGFARSGNYAGETALARYTRLHECLETSTKMALTRSVLELHRRVNEERGRAPWVWEEAGVVRSDVEVGRPRARELEVGVVWRNSYYLNALHSITNQLAGLLDG</sequence>
<organism evidence="1 2">
    <name type="scientific">Lujinxingia vulgaris</name>
    <dbReference type="NCBI Taxonomy" id="2600176"/>
    <lineage>
        <taxon>Bacteria</taxon>
        <taxon>Deltaproteobacteria</taxon>
        <taxon>Bradymonadales</taxon>
        <taxon>Lujinxingiaceae</taxon>
        <taxon>Lujinxingia</taxon>
    </lineage>
</organism>
<reference evidence="1 2" key="1">
    <citation type="submission" date="2019-08" db="EMBL/GenBank/DDBJ databases">
        <title>Bradymonadales sp. TMQ4.</title>
        <authorList>
            <person name="Liang Q."/>
        </authorList>
    </citation>
    <scope>NUCLEOTIDE SEQUENCE [LARGE SCALE GENOMIC DNA]</scope>
    <source>
        <strain evidence="1 2">TMQ4</strain>
    </source>
</reference>
<dbReference type="AlphaFoldDB" id="A0A5C6XJH2"/>
<dbReference type="EMBL" id="VOSM01000003">
    <property type="protein sequence ID" value="TXD37446.1"/>
    <property type="molecule type" value="Genomic_DNA"/>
</dbReference>
<evidence type="ECO:0000313" key="2">
    <source>
        <dbReference type="Proteomes" id="UP000321412"/>
    </source>
</evidence>
<accession>A0A5C6XJH2</accession>
<dbReference type="OrthoDB" id="7604978at2"/>
<proteinExistence type="predicted"/>
<comment type="caution">
    <text evidence="1">The sequence shown here is derived from an EMBL/GenBank/DDBJ whole genome shotgun (WGS) entry which is preliminary data.</text>
</comment>
<keyword evidence="2" id="KW-1185">Reference proteome</keyword>
<dbReference type="Proteomes" id="UP000321412">
    <property type="component" value="Unassembled WGS sequence"/>
</dbReference>
<name>A0A5C6XJH2_9DELT</name>